<dbReference type="EMBL" id="LCCW01000001">
    <property type="protein sequence ID" value="KKS43542.1"/>
    <property type="molecule type" value="Genomic_DNA"/>
</dbReference>
<keyword evidence="1" id="KW-0472">Membrane</keyword>
<keyword evidence="1" id="KW-1133">Transmembrane helix</keyword>
<proteinExistence type="predicted"/>
<gene>
    <name evidence="2" type="ORF">UV02_C0001G0007</name>
</gene>
<comment type="caution">
    <text evidence="2">The sequence shown here is derived from an EMBL/GenBank/DDBJ whole genome shotgun (WGS) entry which is preliminary data.</text>
</comment>
<keyword evidence="1" id="KW-0812">Transmembrane</keyword>
<accession>A0A0G0Z476</accession>
<feature type="transmembrane region" description="Helical" evidence="1">
    <location>
        <begin position="84"/>
        <end position="103"/>
    </location>
</feature>
<reference evidence="2 3" key="1">
    <citation type="journal article" date="2015" name="Nature">
        <title>rRNA introns, odd ribosomes, and small enigmatic genomes across a large radiation of phyla.</title>
        <authorList>
            <person name="Brown C.T."/>
            <person name="Hug L.A."/>
            <person name="Thomas B.C."/>
            <person name="Sharon I."/>
            <person name="Castelle C.J."/>
            <person name="Singh A."/>
            <person name="Wilkins M.J."/>
            <person name="Williams K.H."/>
            <person name="Banfield J.F."/>
        </authorList>
    </citation>
    <scope>NUCLEOTIDE SEQUENCE [LARGE SCALE GENOMIC DNA]</scope>
</reference>
<name>A0A0G0Z476_9BACT</name>
<feature type="transmembrane region" description="Helical" evidence="1">
    <location>
        <begin position="140"/>
        <end position="156"/>
    </location>
</feature>
<evidence type="ECO:0000313" key="2">
    <source>
        <dbReference type="EMBL" id="KKS43542.1"/>
    </source>
</evidence>
<dbReference type="Proteomes" id="UP000034516">
    <property type="component" value="Unassembled WGS sequence"/>
</dbReference>
<dbReference type="AlphaFoldDB" id="A0A0G0Z476"/>
<sequence>MYQIVHGMAGIAIGSRLDNPILAFVLGIVSHFVLDAIPHDSLELRDWENNGTDKFIKKIALEAILDLWGLMLGILMMQEGFSLYLNYPMMAGMIGAISPDYIWGLTELSQTKNQAMEKFKAWHNKIHTIIYKAVYLPLKYTVPIQVIALTALVILIKK</sequence>
<feature type="transmembrane region" description="Helical" evidence="1">
    <location>
        <begin position="21"/>
        <end position="39"/>
    </location>
</feature>
<evidence type="ECO:0000313" key="3">
    <source>
        <dbReference type="Proteomes" id="UP000034516"/>
    </source>
</evidence>
<feature type="transmembrane region" description="Helical" evidence="1">
    <location>
        <begin position="59"/>
        <end position="77"/>
    </location>
</feature>
<organism evidence="2 3">
    <name type="scientific">Candidatus Kuenenbacteria bacterium GW2011_GWA2_42_15</name>
    <dbReference type="NCBI Taxonomy" id="1618677"/>
    <lineage>
        <taxon>Bacteria</taxon>
        <taxon>Candidatus Kueneniibacteriota</taxon>
    </lineage>
</organism>
<protein>
    <submittedName>
        <fullName evidence="2">Uncharacterized protein</fullName>
    </submittedName>
</protein>
<evidence type="ECO:0000256" key="1">
    <source>
        <dbReference type="SAM" id="Phobius"/>
    </source>
</evidence>